<proteinExistence type="predicted"/>
<keyword evidence="2" id="KW-1185">Reference proteome</keyword>
<dbReference type="Proteomes" id="UP000320176">
    <property type="component" value="Unassembled WGS sequence"/>
</dbReference>
<name>A0A5C5ZQ77_9BACT</name>
<comment type="caution">
    <text evidence="1">The sequence shown here is derived from an EMBL/GenBank/DDBJ whole genome shotgun (WGS) entry which is preliminary data.</text>
</comment>
<dbReference type="AlphaFoldDB" id="A0A5C5ZQ77"/>
<organism evidence="1 2">
    <name type="scientific">Stieleria varia</name>
    <dbReference type="NCBI Taxonomy" id="2528005"/>
    <lineage>
        <taxon>Bacteria</taxon>
        <taxon>Pseudomonadati</taxon>
        <taxon>Planctomycetota</taxon>
        <taxon>Planctomycetia</taxon>
        <taxon>Pirellulales</taxon>
        <taxon>Pirellulaceae</taxon>
        <taxon>Stieleria</taxon>
    </lineage>
</organism>
<accession>A0A5C5ZQ77</accession>
<protein>
    <submittedName>
        <fullName evidence="1">Uncharacterized protein</fullName>
    </submittedName>
</protein>
<gene>
    <name evidence="1" type="ORF">Pla52n_68790</name>
</gene>
<evidence type="ECO:0000313" key="1">
    <source>
        <dbReference type="EMBL" id="TWT89245.1"/>
    </source>
</evidence>
<dbReference type="EMBL" id="SJPN01000026">
    <property type="protein sequence ID" value="TWT89245.1"/>
    <property type="molecule type" value="Genomic_DNA"/>
</dbReference>
<sequence length="64" mass="6551">MVIKLNCVMNQTGGLASRIGDRDFGDQIRNVQGSGIGHDDVADAGAIDQDLASVINHTAGVGAD</sequence>
<evidence type="ECO:0000313" key="2">
    <source>
        <dbReference type="Proteomes" id="UP000320176"/>
    </source>
</evidence>
<reference evidence="1 2" key="1">
    <citation type="submission" date="2019-02" db="EMBL/GenBank/DDBJ databases">
        <title>Deep-cultivation of Planctomycetes and their phenomic and genomic characterization uncovers novel biology.</title>
        <authorList>
            <person name="Wiegand S."/>
            <person name="Jogler M."/>
            <person name="Boedeker C."/>
            <person name="Pinto D."/>
            <person name="Vollmers J."/>
            <person name="Rivas-Marin E."/>
            <person name="Kohn T."/>
            <person name="Peeters S.H."/>
            <person name="Heuer A."/>
            <person name="Rast P."/>
            <person name="Oberbeckmann S."/>
            <person name="Bunk B."/>
            <person name="Jeske O."/>
            <person name="Meyerdierks A."/>
            <person name="Storesund J.E."/>
            <person name="Kallscheuer N."/>
            <person name="Luecker S."/>
            <person name="Lage O.M."/>
            <person name="Pohl T."/>
            <person name="Merkel B.J."/>
            <person name="Hornburger P."/>
            <person name="Mueller R.-W."/>
            <person name="Bruemmer F."/>
            <person name="Labrenz M."/>
            <person name="Spormann A.M."/>
            <person name="Op Den Camp H."/>
            <person name="Overmann J."/>
            <person name="Amann R."/>
            <person name="Jetten M.S.M."/>
            <person name="Mascher T."/>
            <person name="Medema M.H."/>
            <person name="Devos D.P."/>
            <person name="Kaster A.-K."/>
            <person name="Ovreas L."/>
            <person name="Rohde M."/>
            <person name="Galperin M.Y."/>
            <person name="Jogler C."/>
        </authorList>
    </citation>
    <scope>NUCLEOTIDE SEQUENCE [LARGE SCALE GENOMIC DNA]</scope>
    <source>
        <strain evidence="1 2">Pla52n</strain>
    </source>
</reference>